<feature type="transmembrane region" description="Helical" evidence="5">
    <location>
        <begin position="347"/>
        <end position="366"/>
    </location>
</feature>
<dbReference type="PANTHER" id="PTHR37422">
    <property type="entry name" value="TEICHURONIC ACID BIOSYNTHESIS PROTEIN TUAE"/>
    <property type="match status" value="1"/>
</dbReference>
<proteinExistence type="predicted"/>
<feature type="domain" description="O-antigen ligase-related" evidence="6">
    <location>
        <begin position="202"/>
        <end position="355"/>
    </location>
</feature>
<dbReference type="RefSeq" id="WP_149326904.1">
    <property type="nucleotide sequence ID" value="NZ_VTPY01000001.1"/>
</dbReference>
<feature type="transmembrane region" description="Helical" evidence="5">
    <location>
        <begin position="378"/>
        <end position="395"/>
    </location>
</feature>
<comment type="subcellular location">
    <subcellularLocation>
        <location evidence="1">Membrane</location>
        <topology evidence="1">Multi-pass membrane protein</topology>
    </subcellularLocation>
</comment>
<feature type="transmembrane region" description="Helical" evidence="5">
    <location>
        <begin position="24"/>
        <end position="41"/>
    </location>
</feature>
<keyword evidence="4 5" id="KW-0472">Membrane</keyword>
<feature type="transmembrane region" description="Helical" evidence="5">
    <location>
        <begin position="192"/>
        <end position="209"/>
    </location>
</feature>
<sequence>MMEDNSYRPIAGGMPRDLRMQCQAWLASTATLVLGAAMLVLPWNTLVAVPVLMLAAACLGEEGQLDGFPRREDRILMMVLMCQGMVWLALPMAHGEGLVGLYNAWPLWLAVATLAAFAKVRMTPAWLWAGLALGGLGAGSWALWQRVYEGLARAHGHEPLHAILFGNLGLLTGLLCLAGLSWSFARRERWPWSLLLLAGGLAGLMASALSGSRGGWIGLPLAVWVLYRGHGRRVSRGWRVVLVITLLALLGGLYATPQTHVAQRVDNAVNSLRLYMAGDDEMTSVSARLDMWKGSSELIVERPLSGWGERGYQSAMRERGAEGEQDPKLGRFWHAHNDVLDAWVKRGLPGLVALLALYATPLWLFARGVGVGSGERRALAVAGTLVPVTFIDFGLTYSFLAYPAGGLIYALLIAVLWGLYRQAR</sequence>
<keyword evidence="8" id="KW-1185">Reference proteome</keyword>
<accession>A0A7V7G3L2</accession>
<dbReference type="AlphaFoldDB" id="A0A7V7G3L2"/>
<keyword evidence="2 5" id="KW-0812">Transmembrane</keyword>
<keyword evidence="3 5" id="KW-1133">Transmembrane helix</keyword>
<feature type="transmembrane region" description="Helical" evidence="5">
    <location>
        <begin position="99"/>
        <end position="118"/>
    </location>
</feature>
<dbReference type="GO" id="GO:0016874">
    <property type="term" value="F:ligase activity"/>
    <property type="evidence" value="ECO:0007669"/>
    <property type="project" value="UniProtKB-KW"/>
</dbReference>
<evidence type="ECO:0000259" key="6">
    <source>
        <dbReference type="Pfam" id="PF04932"/>
    </source>
</evidence>
<evidence type="ECO:0000313" key="7">
    <source>
        <dbReference type="EMBL" id="KAA0014697.1"/>
    </source>
</evidence>
<reference evidence="7 8" key="1">
    <citation type="submission" date="2019-08" db="EMBL/GenBank/DDBJ databases">
        <title>Bioinformatics analysis of the strain L3 and L5.</title>
        <authorList>
            <person name="Li X."/>
        </authorList>
    </citation>
    <scope>NUCLEOTIDE SEQUENCE [LARGE SCALE GENOMIC DNA]</scope>
    <source>
        <strain evidence="7 8">L5</strain>
    </source>
</reference>
<dbReference type="Pfam" id="PF04932">
    <property type="entry name" value="Wzy_C"/>
    <property type="match status" value="1"/>
</dbReference>
<feature type="transmembrane region" description="Helical" evidence="5">
    <location>
        <begin position="164"/>
        <end position="185"/>
    </location>
</feature>
<evidence type="ECO:0000256" key="1">
    <source>
        <dbReference type="ARBA" id="ARBA00004141"/>
    </source>
</evidence>
<dbReference type="EMBL" id="VTPY01000001">
    <property type="protein sequence ID" value="KAA0014697.1"/>
    <property type="molecule type" value="Genomic_DNA"/>
</dbReference>
<keyword evidence="7" id="KW-0436">Ligase</keyword>
<name>A0A7V7G3L2_9GAMM</name>
<evidence type="ECO:0000256" key="5">
    <source>
        <dbReference type="SAM" id="Phobius"/>
    </source>
</evidence>
<comment type="caution">
    <text evidence="7">The sequence shown here is derived from an EMBL/GenBank/DDBJ whole genome shotgun (WGS) entry which is preliminary data.</text>
</comment>
<evidence type="ECO:0000256" key="4">
    <source>
        <dbReference type="ARBA" id="ARBA00023136"/>
    </source>
</evidence>
<protein>
    <submittedName>
        <fullName evidence="7">O-antigen ligase family protein</fullName>
    </submittedName>
</protein>
<dbReference type="InterPro" id="IPR007016">
    <property type="entry name" value="O-antigen_ligase-rel_domated"/>
</dbReference>
<dbReference type="Proteomes" id="UP000486760">
    <property type="component" value="Unassembled WGS sequence"/>
</dbReference>
<organism evidence="7 8">
    <name type="scientific">Billgrantia pellis</name>
    <dbReference type="NCBI Taxonomy" id="2606936"/>
    <lineage>
        <taxon>Bacteria</taxon>
        <taxon>Pseudomonadati</taxon>
        <taxon>Pseudomonadota</taxon>
        <taxon>Gammaproteobacteria</taxon>
        <taxon>Oceanospirillales</taxon>
        <taxon>Halomonadaceae</taxon>
        <taxon>Billgrantia</taxon>
    </lineage>
</organism>
<feature type="transmembrane region" description="Helical" evidence="5">
    <location>
        <begin position="401"/>
        <end position="420"/>
    </location>
</feature>
<evidence type="ECO:0000313" key="8">
    <source>
        <dbReference type="Proteomes" id="UP000486760"/>
    </source>
</evidence>
<dbReference type="PANTHER" id="PTHR37422:SF17">
    <property type="entry name" value="O-ANTIGEN LIGASE"/>
    <property type="match status" value="1"/>
</dbReference>
<dbReference type="InterPro" id="IPR051533">
    <property type="entry name" value="WaaL-like"/>
</dbReference>
<feature type="transmembrane region" description="Helical" evidence="5">
    <location>
        <begin position="125"/>
        <end position="144"/>
    </location>
</feature>
<evidence type="ECO:0000256" key="2">
    <source>
        <dbReference type="ARBA" id="ARBA00022692"/>
    </source>
</evidence>
<feature type="transmembrane region" description="Helical" evidence="5">
    <location>
        <begin position="237"/>
        <end position="255"/>
    </location>
</feature>
<feature type="transmembrane region" description="Helical" evidence="5">
    <location>
        <begin position="215"/>
        <end position="230"/>
    </location>
</feature>
<evidence type="ECO:0000256" key="3">
    <source>
        <dbReference type="ARBA" id="ARBA00022989"/>
    </source>
</evidence>
<gene>
    <name evidence="7" type="ORF">F0A17_03385</name>
</gene>
<dbReference type="GO" id="GO:0016020">
    <property type="term" value="C:membrane"/>
    <property type="evidence" value="ECO:0007669"/>
    <property type="project" value="UniProtKB-SubCell"/>
</dbReference>